<dbReference type="EMBL" id="FOTS01000009">
    <property type="protein sequence ID" value="SFL57656.1"/>
    <property type="molecule type" value="Genomic_DNA"/>
</dbReference>
<name>A0A1I4IV50_9FIRM</name>
<keyword evidence="2" id="KW-1185">Reference proteome</keyword>
<dbReference type="RefSeq" id="WP_245754853.1">
    <property type="nucleotide sequence ID" value="NZ_FOTS01000009.1"/>
</dbReference>
<proteinExistence type="predicted"/>
<sequence length="389" mass="45177">MNDITILNGSDPAGKIILSKDKVYRGINKDFVIEYTMIYYNCLQNDLFGRYIINTKIADDFKLDPFFLIFEHEKVKPYTYPFEWTLLMAIDSAYTTLNLVASLDKIGLGLKDGHRFNIAYHKGNFHWIDFGSIIQYKTFSWMFEEFMDAFINAIICMANGTYHSDNVTSYLTDTDEKKYTHLRTKVLMYAHEGAVAEAAQLLYQWIHFYERKMKIVSHHSSIPEAVLSPLLHFAKDFQIKDILLISGDLSTICFPLAQNNLSVTVFHENPECVDFLYSQIKGKTISITPVYIDFLNPNSKNNEPRWLKAEERFATEMVVVFQHFTTINPIDFAPLVKKLKAFTLRYAALEVTYPYNTAMITAIEQEFDIMSISTKFYHQNKKLLFVKAK</sequence>
<gene>
    <name evidence="1" type="ORF">SAMN04490355_1009102</name>
</gene>
<evidence type="ECO:0000313" key="2">
    <source>
        <dbReference type="Proteomes" id="UP000199520"/>
    </source>
</evidence>
<reference evidence="2" key="1">
    <citation type="submission" date="2016-10" db="EMBL/GenBank/DDBJ databases">
        <authorList>
            <person name="Varghese N."/>
            <person name="Submissions S."/>
        </authorList>
    </citation>
    <scope>NUCLEOTIDE SEQUENCE [LARGE SCALE GENOMIC DNA]</scope>
    <source>
        <strain evidence="2">DSM 13327</strain>
    </source>
</reference>
<organism evidence="1 2">
    <name type="scientific">Pelosinus propionicus DSM 13327</name>
    <dbReference type="NCBI Taxonomy" id="1123291"/>
    <lineage>
        <taxon>Bacteria</taxon>
        <taxon>Bacillati</taxon>
        <taxon>Bacillota</taxon>
        <taxon>Negativicutes</taxon>
        <taxon>Selenomonadales</taxon>
        <taxon>Sporomusaceae</taxon>
        <taxon>Pelosinus</taxon>
    </lineage>
</organism>
<dbReference type="STRING" id="1123291.SAMN04490355_1009102"/>
<dbReference type="AlphaFoldDB" id="A0A1I4IV50"/>
<dbReference type="Proteomes" id="UP000199520">
    <property type="component" value="Unassembled WGS sequence"/>
</dbReference>
<evidence type="ECO:0000313" key="1">
    <source>
        <dbReference type="EMBL" id="SFL57656.1"/>
    </source>
</evidence>
<accession>A0A1I4IV50</accession>
<protein>
    <submittedName>
        <fullName evidence="1">Uncharacterized protein</fullName>
    </submittedName>
</protein>